<feature type="domain" description="AMP-dependent synthetase/ligase" evidence="1">
    <location>
        <begin position="26"/>
        <end position="321"/>
    </location>
</feature>
<dbReference type="Pfam" id="PF13193">
    <property type="entry name" value="AMP-binding_C"/>
    <property type="match status" value="1"/>
</dbReference>
<organism evidence="3 4">
    <name type="scientific">Thermogymnomonas acidicola</name>
    <dbReference type="NCBI Taxonomy" id="399579"/>
    <lineage>
        <taxon>Archaea</taxon>
        <taxon>Methanobacteriati</taxon>
        <taxon>Thermoplasmatota</taxon>
        <taxon>Thermoplasmata</taxon>
        <taxon>Thermoplasmatales</taxon>
        <taxon>Thermogymnomonas</taxon>
    </lineage>
</organism>
<dbReference type="InterPro" id="IPR020845">
    <property type="entry name" value="AMP-binding_CS"/>
</dbReference>
<evidence type="ECO:0000259" key="1">
    <source>
        <dbReference type="Pfam" id="PF00501"/>
    </source>
</evidence>
<dbReference type="InterPro" id="IPR050237">
    <property type="entry name" value="ATP-dep_AMP-bd_enzyme"/>
</dbReference>
<dbReference type="PROSITE" id="PS00455">
    <property type="entry name" value="AMP_BINDING"/>
    <property type="match status" value="1"/>
</dbReference>
<dbReference type="EMBL" id="BMNY01000003">
    <property type="protein sequence ID" value="GGM78850.1"/>
    <property type="molecule type" value="Genomic_DNA"/>
</dbReference>
<dbReference type="PANTHER" id="PTHR43767">
    <property type="entry name" value="LONG-CHAIN-FATTY-ACID--COA LIGASE"/>
    <property type="match status" value="1"/>
</dbReference>
<keyword evidence="4" id="KW-1185">Reference proteome</keyword>
<dbReference type="InterPro" id="IPR045851">
    <property type="entry name" value="AMP-bd_C_sf"/>
</dbReference>
<feature type="domain" description="AMP-binding enzyme C-terminal" evidence="2">
    <location>
        <begin position="419"/>
        <end position="495"/>
    </location>
</feature>
<evidence type="ECO:0000313" key="3">
    <source>
        <dbReference type="EMBL" id="GGM78850.1"/>
    </source>
</evidence>
<evidence type="ECO:0000313" key="4">
    <source>
        <dbReference type="Proteomes" id="UP000632195"/>
    </source>
</evidence>
<dbReference type="Gene3D" id="3.30.300.30">
    <property type="match status" value="1"/>
</dbReference>
<dbReference type="AlphaFoldDB" id="A0AA37BUN1"/>
<dbReference type="InterPro" id="IPR025110">
    <property type="entry name" value="AMP-bd_C"/>
</dbReference>
<dbReference type="InterPro" id="IPR000873">
    <property type="entry name" value="AMP-dep_synth/lig_dom"/>
</dbReference>
<gene>
    <name evidence="3" type="ORF">GCM10007108_16280</name>
</gene>
<dbReference type="PANTHER" id="PTHR43767:SF11">
    <property type="entry name" value="MEDIUM-CHAIN-FATTY-ACID--COA LIGASE"/>
    <property type="match status" value="1"/>
</dbReference>
<dbReference type="RefSeq" id="WP_188681747.1">
    <property type="nucleotide sequence ID" value="NZ_BMNY01000003.1"/>
</dbReference>
<dbReference type="Proteomes" id="UP000632195">
    <property type="component" value="Unassembled WGS sequence"/>
</dbReference>
<reference evidence="3" key="1">
    <citation type="journal article" date="2014" name="Int. J. Syst. Evol. Microbiol.">
        <title>Complete genome sequence of Corynebacterium casei LMG S-19264T (=DSM 44701T), isolated from a smear-ripened cheese.</title>
        <authorList>
            <consortium name="US DOE Joint Genome Institute (JGI-PGF)"/>
            <person name="Walter F."/>
            <person name="Albersmeier A."/>
            <person name="Kalinowski J."/>
            <person name="Ruckert C."/>
        </authorList>
    </citation>
    <scope>NUCLEOTIDE SEQUENCE</scope>
    <source>
        <strain evidence="3">JCM 13583</strain>
    </source>
</reference>
<sequence>MDHTKLRNTGLTLDKLFLKTLLTSGHRYLTDGRVKTGYGEFYEAAVGVAGGLHRLLGQDRVVSVMDWNSMQFAQLLYAVPISGNIVHPVDVRQPTGQVLSSMREAGSSCLLYSPPFKGLAEAAVSAGLVKDEFCMSIDEATGQDLSHGNGETGLPELDETRVASVLFSSGTTGKPKGVRYRHRDIVLTVWAMETGLSAFPGPSRLTSSDTVFSLIPFFHLWSWGTLYISTLIGSNYVLGGRFDPRTTSELIKRSGATWMSMVPTMFSALTSYDRDSLDGMKVLIGGSAIPSSILRFASEHSIELAGIYGFTDGLAAGIGTSEIMDDLPSRNADAVNAVTPLVFTDFQIGGDGSELGFRAPWLPDGYFNVHEEKAYRGDWFYPGDSAEITGDGRIRIRDRIRDLIKSGGEFIPSALLEYYISEIDGISDVAVIGVPDERWGERPVAVYRTSDSLRVGDEVIVSHLRDLASRGLIREWWIPERFIRVESMPMTGTGKIDKKALRAALSQQPGKAQPGSRPD</sequence>
<dbReference type="Pfam" id="PF00501">
    <property type="entry name" value="AMP-binding"/>
    <property type="match status" value="1"/>
</dbReference>
<dbReference type="InterPro" id="IPR042099">
    <property type="entry name" value="ANL_N_sf"/>
</dbReference>
<dbReference type="Gene3D" id="3.40.50.12780">
    <property type="entry name" value="N-terminal domain of ligase-like"/>
    <property type="match status" value="1"/>
</dbReference>
<reference evidence="3" key="2">
    <citation type="submission" date="2022-09" db="EMBL/GenBank/DDBJ databases">
        <authorList>
            <person name="Sun Q."/>
            <person name="Ohkuma M."/>
        </authorList>
    </citation>
    <scope>NUCLEOTIDE SEQUENCE</scope>
    <source>
        <strain evidence="3">JCM 13583</strain>
    </source>
</reference>
<dbReference type="SUPFAM" id="SSF56801">
    <property type="entry name" value="Acetyl-CoA synthetase-like"/>
    <property type="match status" value="1"/>
</dbReference>
<accession>A0AA37BUN1</accession>
<name>A0AA37BUN1_9ARCH</name>
<comment type="caution">
    <text evidence="3">The sequence shown here is derived from an EMBL/GenBank/DDBJ whole genome shotgun (WGS) entry which is preliminary data.</text>
</comment>
<proteinExistence type="predicted"/>
<evidence type="ECO:0000259" key="2">
    <source>
        <dbReference type="Pfam" id="PF13193"/>
    </source>
</evidence>
<protein>
    <submittedName>
        <fullName evidence="3">AMP-dependent synthetase</fullName>
    </submittedName>
</protein>
<dbReference type="GO" id="GO:0016877">
    <property type="term" value="F:ligase activity, forming carbon-sulfur bonds"/>
    <property type="evidence" value="ECO:0007669"/>
    <property type="project" value="UniProtKB-ARBA"/>
</dbReference>